<evidence type="ECO:0000256" key="4">
    <source>
        <dbReference type="ARBA" id="ARBA00022618"/>
    </source>
</evidence>
<evidence type="ECO:0000256" key="1">
    <source>
        <dbReference type="ARBA" id="ARBA00004370"/>
    </source>
</evidence>
<keyword evidence="6 9" id="KW-1133">Transmembrane helix</keyword>
<gene>
    <name evidence="9" type="primary">ftsQ</name>
    <name evidence="11" type="ORF">I7X39_18750</name>
</gene>
<dbReference type="InterPro" id="IPR005548">
    <property type="entry name" value="Cell_div_FtsQ/DivIB_C"/>
</dbReference>
<keyword evidence="4 9" id="KW-0132">Cell division</keyword>
<feature type="domain" description="POTRA" evidence="10">
    <location>
        <begin position="46"/>
        <end position="115"/>
    </location>
</feature>
<dbReference type="GO" id="GO:0032153">
    <property type="term" value="C:cell division site"/>
    <property type="evidence" value="ECO:0007669"/>
    <property type="project" value="UniProtKB-UniRule"/>
</dbReference>
<keyword evidence="12" id="KW-1185">Reference proteome</keyword>
<dbReference type="GO" id="GO:0090529">
    <property type="term" value="P:cell septum assembly"/>
    <property type="evidence" value="ECO:0007669"/>
    <property type="project" value="InterPro"/>
</dbReference>
<dbReference type="InterPro" id="IPR026579">
    <property type="entry name" value="FtsQ"/>
</dbReference>
<organism evidence="11 12">
    <name type="scientific">Inhella proteolytica</name>
    <dbReference type="NCBI Taxonomy" id="2795029"/>
    <lineage>
        <taxon>Bacteria</taxon>
        <taxon>Pseudomonadati</taxon>
        <taxon>Pseudomonadota</taxon>
        <taxon>Betaproteobacteria</taxon>
        <taxon>Burkholderiales</taxon>
        <taxon>Sphaerotilaceae</taxon>
        <taxon>Inhella</taxon>
    </lineage>
</organism>
<comment type="caution">
    <text evidence="11">The sequence shown here is derived from an EMBL/GenBank/DDBJ whole genome shotgun (WGS) entry which is preliminary data.</text>
</comment>
<keyword evidence="2 9" id="KW-1003">Cell membrane</keyword>
<keyword evidence="3 9" id="KW-0997">Cell inner membrane</keyword>
<dbReference type="GO" id="GO:0043093">
    <property type="term" value="P:FtsZ-dependent cytokinesis"/>
    <property type="evidence" value="ECO:0007669"/>
    <property type="project" value="UniProtKB-UniRule"/>
</dbReference>
<comment type="subunit">
    <text evidence="9">Part of a complex composed of FtsB, FtsL and FtsQ.</text>
</comment>
<dbReference type="GO" id="GO:0005886">
    <property type="term" value="C:plasma membrane"/>
    <property type="evidence" value="ECO:0007669"/>
    <property type="project" value="UniProtKB-SubCell"/>
</dbReference>
<dbReference type="Proteomes" id="UP000613266">
    <property type="component" value="Unassembled WGS sequence"/>
</dbReference>
<protein>
    <recommendedName>
        <fullName evidence="9">Cell division protein FtsQ</fullName>
    </recommendedName>
</protein>
<dbReference type="PANTHER" id="PTHR35851">
    <property type="entry name" value="CELL DIVISION PROTEIN FTSQ"/>
    <property type="match status" value="1"/>
</dbReference>
<dbReference type="Pfam" id="PF03799">
    <property type="entry name" value="FtsQ_DivIB_C"/>
    <property type="match status" value="1"/>
</dbReference>
<evidence type="ECO:0000313" key="11">
    <source>
        <dbReference type="EMBL" id="MBH9578935.1"/>
    </source>
</evidence>
<evidence type="ECO:0000259" key="10">
    <source>
        <dbReference type="PROSITE" id="PS51779"/>
    </source>
</evidence>
<keyword evidence="7 9" id="KW-0472">Membrane</keyword>
<evidence type="ECO:0000256" key="3">
    <source>
        <dbReference type="ARBA" id="ARBA00022519"/>
    </source>
</evidence>
<evidence type="ECO:0000256" key="8">
    <source>
        <dbReference type="ARBA" id="ARBA00023306"/>
    </source>
</evidence>
<evidence type="ECO:0000256" key="2">
    <source>
        <dbReference type="ARBA" id="ARBA00022475"/>
    </source>
</evidence>
<dbReference type="Gene3D" id="3.40.50.11690">
    <property type="entry name" value="Cell division protein FtsQ/DivIB"/>
    <property type="match status" value="1"/>
</dbReference>
<sequence>MTDTLPTDSLPSDIRWMQLAAPVLALLAVLLLVTAGGRWLAQRPWWDWRQIRIEGDVERNSLATLRANALPHLQGNFLTLNLAQARKAFEAVPWVRHAQVQRVWPGLMRVKLEEHRAVALWDGRGDWGEPAPERALLNSHGEVFHANLGDVEDENLPVFAGPNGSAPQVQRLWMRLQGSSQRLGERVTRLELSGRGSWRLAWASGAVVELGRGSEDDLVQRYERFLPHALAVAQRFHTSVAGADLRHVEGYALRLTGIGVNPNPNPKAITRKP</sequence>
<name>A0A931J655_9BURK</name>
<dbReference type="InterPro" id="IPR013685">
    <property type="entry name" value="POTRA_FtsQ_type"/>
</dbReference>
<keyword evidence="8 9" id="KW-0131">Cell cycle</keyword>
<feature type="transmembrane region" description="Helical" evidence="9">
    <location>
        <begin position="20"/>
        <end position="41"/>
    </location>
</feature>
<reference evidence="11" key="1">
    <citation type="submission" date="2020-12" db="EMBL/GenBank/DDBJ databases">
        <title>The genome sequence of Inhella sp. 1Y17.</title>
        <authorList>
            <person name="Liu Y."/>
        </authorList>
    </citation>
    <scope>NUCLEOTIDE SEQUENCE</scope>
    <source>
        <strain evidence="11">1Y17</strain>
    </source>
</reference>
<dbReference type="PANTHER" id="PTHR35851:SF1">
    <property type="entry name" value="CELL DIVISION PROTEIN FTSQ"/>
    <property type="match status" value="1"/>
</dbReference>
<dbReference type="RefSeq" id="WP_198112703.1">
    <property type="nucleotide sequence ID" value="NZ_JAEDAK010000016.1"/>
</dbReference>
<dbReference type="PROSITE" id="PS51779">
    <property type="entry name" value="POTRA"/>
    <property type="match status" value="1"/>
</dbReference>
<dbReference type="EMBL" id="JAEDAK010000016">
    <property type="protein sequence ID" value="MBH9578935.1"/>
    <property type="molecule type" value="Genomic_DNA"/>
</dbReference>
<accession>A0A931J655</accession>
<dbReference type="InterPro" id="IPR034746">
    <property type="entry name" value="POTRA"/>
</dbReference>
<evidence type="ECO:0000256" key="6">
    <source>
        <dbReference type="ARBA" id="ARBA00022989"/>
    </source>
</evidence>
<proteinExistence type="inferred from homology"/>
<comment type="subcellular location">
    <subcellularLocation>
        <location evidence="9">Cell inner membrane</location>
        <topology evidence="9">Single-pass type II membrane protein</topology>
    </subcellularLocation>
    <subcellularLocation>
        <location evidence="1">Membrane</location>
    </subcellularLocation>
    <text evidence="9">Localizes to the division septum.</text>
</comment>
<comment type="function">
    <text evidence="9">Essential cell division protein. May link together the upstream cell division proteins, which are predominantly cytoplasmic, with the downstream cell division proteins, which are predominantly periplasmic. May control correct divisome assembly.</text>
</comment>
<evidence type="ECO:0000313" key="12">
    <source>
        <dbReference type="Proteomes" id="UP000613266"/>
    </source>
</evidence>
<dbReference type="AlphaFoldDB" id="A0A931J655"/>
<evidence type="ECO:0000256" key="7">
    <source>
        <dbReference type="ARBA" id="ARBA00023136"/>
    </source>
</evidence>
<dbReference type="Pfam" id="PF08478">
    <property type="entry name" value="POTRA_1"/>
    <property type="match status" value="1"/>
</dbReference>
<dbReference type="HAMAP" id="MF_00911">
    <property type="entry name" value="FtsQ_subfam"/>
    <property type="match status" value="1"/>
</dbReference>
<comment type="similarity">
    <text evidence="9">Belongs to the FtsQ/DivIB family. FtsQ subfamily.</text>
</comment>
<evidence type="ECO:0000256" key="5">
    <source>
        <dbReference type="ARBA" id="ARBA00022692"/>
    </source>
</evidence>
<dbReference type="Gene3D" id="3.10.20.310">
    <property type="entry name" value="membrane protein fhac"/>
    <property type="match status" value="1"/>
</dbReference>
<dbReference type="InterPro" id="IPR045335">
    <property type="entry name" value="FtsQ_C_sf"/>
</dbReference>
<keyword evidence="5 9" id="KW-0812">Transmembrane</keyword>
<evidence type="ECO:0000256" key="9">
    <source>
        <dbReference type="HAMAP-Rule" id="MF_00911"/>
    </source>
</evidence>